<dbReference type="eggNOG" id="COG4447">
    <property type="taxonomic scope" value="Bacteria"/>
</dbReference>
<dbReference type="GO" id="GO:0030001">
    <property type="term" value="P:metal ion transport"/>
    <property type="evidence" value="ECO:0007669"/>
    <property type="project" value="TreeGrafter"/>
</dbReference>
<dbReference type="Proteomes" id="UP000054010">
    <property type="component" value="Unassembled WGS sequence"/>
</dbReference>
<protein>
    <submittedName>
        <fullName evidence="7">Na-Ca exchanger/integrin-beta4</fullName>
    </submittedName>
</protein>
<dbReference type="InterPro" id="IPR038081">
    <property type="entry name" value="CalX-like_sf"/>
</dbReference>
<dbReference type="SUPFAM" id="SSF141072">
    <property type="entry name" value="CalX-like"/>
    <property type="match status" value="6"/>
</dbReference>
<organism evidence="7 8">
    <name type="scientific">Oscillochloris trichoides DG-6</name>
    <dbReference type="NCBI Taxonomy" id="765420"/>
    <lineage>
        <taxon>Bacteria</taxon>
        <taxon>Bacillati</taxon>
        <taxon>Chloroflexota</taxon>
        <taxon>Chloroflexia</taxon>
        <taxon>Chloroflexales</taxon>
        <taxon>Chloroflexineae</taxon>
        <taxon>Oscillochloridaceae</taxon>
        <taxon>Oscillochloris</taxon>
    </lineage>
</organism>
<name>E1IH97_9CHLR</name>
<dbReference type="HOGENOM" id="CLU_229871_0_0_0"/>
<dbReference type="InterPro" id="IPR051171">
    <property type="entry name" value="CaCA"/>
</dbReference>
<feature type="domain" description="Calx-beta" evidence="6">
    <location>
        <begin position="173"/>
        <end position="277"/>
    </location>
</feature>
<dbReference type="eggNOG" id="COG3291">
    <property type="taxonomic scope" value="Bacteria"/>
</dbReference>
<evidence type="ECO:0000256" key="1">
    <source>
        <dbReference type="ARBA" id="ARBA00022729"/>
    </source>
</evidence>
<keyword evidence="2" id="KW-0677">Repeat</keyword>
<keyword evidence="8" id="KW-1185">Reference proteome</keyword>
<keyword evidence="4" id="KW-0813">Transport</keyword>
<evidence type="ECO:0000313" key="8">
    <source>
        <dbReference type="Proteomes" id="UP000054010"/>
    </source>
</evidence>
<evidence type="ECO:0000259" key="6">
    <source>
        <dbReference type="SMART" id="SM00237"/>
    </source>
</evidence>
<dbReference type="InterPro" id="IPR003644">
    <property type="entry name" value="Calx_beta"/>
</dbReference>
<evidence type="ECO:0000256" key="2">
    <source>
        <dbReference type="ARBA" id="ARBA00022737"/>
    </source>
</evidence>
<evidence type="ECO:0000256" key="3">
    <source>
        <dbReference type="ARBA" id="ARBA00022837"/>
    </source>
</evidence>
<feature type="domain" description="Calx-beta" evidence="6">
    <location>
        <begin position="291"/>
        <end position="389"/>
    </location>
</feature>
<dbReference type="eggNOG" id="COG2931">
    <property type="taxonomic scope" value="Bacteria"/>
</dbReference>
<dbReference type="GO" id="GO:0007229">
    <property type="term" value="P:integrin-mediated signaling pathway"/>
    <property type="evidence" value="ECO:0007669"/>
    <property type="project" value="UniProtKB-KW"/>
</dbReference>
<dbReference type="SMART" id="SM00237">
    <property type="entry name" value="Calx_beta"/>
    <property type="match status" value="4"/>
</dbReference>
<dbReference type="GO" id="GO:0016020">
    <property type="term" value="C:membrane"/>
    <property type="evidence" value="ECO:0007669"/>
    <property type="project" value="InterPro"/>
</dbReference>
<keyword evidence="3" id="KW-0106">Calcium</keyword>
<evidence type="ECO:0000313" key="7">
    <source>
        <dbReference type="EMBL" id="EFO79572.1"/>
    </source>
</evidence>
<reference evidence="7 8" key="1">
    <citation type="journal article" date="2011" name="J. Bacteriol.">
        <title>Draft genome sequence of the anoxygenic filamentous phototrophic bacterium Oscillochloris trichoides subsp. DG-6.</title>
        <authorList>
            <person name="Kuznetsov B.B."/>
            <person name="Ivanovsky R.N."/>
            <person name="Keppen O.I."/>
            <person name="Sukhacheva M.V."/>
            <person name="Bumazhkin B.K."/>
            <person name="Patutina E.O."/>
            <person name="Beletsky A.V."/>
            <person name="Mardanov A.V."/>
            <person name="Baslerov R.V."/>
            <person name="Panteleeva A.N."/>
            <person name="Kolganova T.V."/>
            <person name="Ravin N.V."/>
            <person name="Skryabin K.G."/>
        </authorList>
    </citation>
    <scope>NUCLEOTIDE SEQUENCE [LARGE SCALE GENOMIC DNA]</scope>
    <source>
        <strain evidence="7 8">DG-6</strain>
    </source>
</reference>
<dbReference type="STRING" id="765420.OSCT_2698"/>
<dbReference type="EMBL" id="ADVR01000112">
    <property type="protein sequence ID" value="EFO79572.1"/>
    <property type="molecule type" value="Genomic_DNA"/>
</dbReference>
<keyword evidence="1" id="KW-0732">Signal</keyword>
<comment type="caution">
    <text evidence="7">The sequence shown here is derived from an EMBL/GenBank/DDBJ whole genome shotgun (WGS) entry which is preliminary data.</text>
</comment>
<proteinExistence type="predicted"/>
<dbReference type="Pfam" id="PF03160">
    <property type="entry name" value="Calx-beta"/>
    <property type="match status" value="5"/>
</dbReference>
<keyword evidence="4" id="KW-0406">Ion transport</keyword>
<accession>E1IH97</accession>
<feature type="region of interest" description="Disordered" evidence="5">
    <location>
        <begin position="113"/>
        <end position="134"/>
    </location>
</feature>
<gene>
    <name evidence="7" type="ORF">OSCT_2698</name>
</gene>
<dbReference type="Gene3D" id="2.60.40.2030">
    <property type="match status" value="5"/>
</dbReference>
<dbReference type="PANTHER" id="PTHR11878">
    <property type="entry name" value="SODIUM/CALCIUM EXCHANGER"/>
    <property type="match status" value="1"/>
</dbReference>
<evidence type="ECO:0000256" key="5">
    <source>
        <dbReference type="SAM" id="MobiDB-lite"/>
    </source>
</evidence>
<evidence type="ECO:0000256" key="4">
    <source>
        <dbReference type="ARBA" id="ARBA00023065"/>
    </source>
</evidence>
<dbReference type="eggNOG" id="COG1361">
    <property type="taxonomic scope" value="Bacteria"/>
</dbReference>
<feature type="domain" description="Calx-beta" evidence="6">
    <location>
        <begin position="1669"/>
        <end position="1767"/>
    </location>
</feature>
<dbReference type="PANTHER" id="PTHR11878:SF65">
    <property type="entry name" value="NA_CA-EXCHANGE PROTEIN, ISOFORM G"/>
    <property type="match status" value="1"/>
</dbReference>
<feature type="domain" description="Calx-beta" evidence="6">
    <location>
        <begin position="1775"/>
        <end position="1884"/>
    </location>
</feature>
<sequence>MLLIGCVGQLALRVVAPQATFYSGDLAAKGVANYTLWDVGPQVPAINPAAIAAPEEDDLAPPDEIITLPEESAPVVVIPAPSSEPVLVANQPTATPSPSPSATQAVLVPTFTPTPTRTTLPIATPTPNPATATPSPTPVLGVASSPTVATPIISPASPTVPPSTPVPTTIPPTATSTPPPVQVVSVGFATTNIVASEWDGLFNVEVRVTISPPTGTRGTVSVDYATIAGGTATQGLDYQPTSGTLTFAPTQNTRTFSMTILADSIKEAQETVRLQLSNPSGAILLPGGDTALLTIFDSNDLPLVRFAATAQTVNEGLGTAVSVPLALSHQSDFTVSIPYTISGTAGATDHNLVNGTLSFAPNTTTAAITFNLINDRIAENAENLIITLGTPTNGIRGTPDVYTVTITDNDPPGLTVQNRSATQTGEDGTSITFEVLLDSQPTANVTVPISVSDATEASVSPTNVVFTSANWNNPVVVTVTGLNDFVDDGDIAYTVQVGTTTSADPFYSAAFTRTVNLTNVDDDTAGVNISTTLVHVVEGGATDTYTIVLNSEPLTNVQITLTPDPEVRVNGATTYTLIFTPTTWNTPQTVTVSGYDDWVDEEGDGNVTPHAGLITHTATSTDPLYNAMAIDDVAAEIVDNDTSQIVLVPLTGGVSEAGDVTPVTVGFRLATRPSANVTITATVADGQLLLNGAATQTLTFTNLNWATPQLLTVTAVDDPTCEGLHSGTINFAVASGDPFYAPLTIVPQTVAITDNDPAELIVSALSSPTTSEAGATSTFTVRLRSQPLADVVVPISSSDTSEGSVSPAILTFTAANWSDPQTVTVTGVNDWVDDGDQPYTLTVGPTTSASALYANVTWPGPISLTNLDNDTAGVSLQNTPVAVTEGGATAIYRLVLDSEPLDNVVITVTAASQVQVNGGNTTTLTFTPADWNTAQDVLVSALDDVVDEISPHLGLITHSAASTDPLYNAITIANVAPEITDNDTAGVTFTPLTGPVAEAGDATPVTFSVVLDTQPTEDVTITVSADAQVRVNGAATQTLTFTATDWNNPRTITVTAVDDVTTEGAHTGTISFTMTSADPFYNLTLADLSAAIVDDDPAALDVSALSGTTTSEGGTTVTFEVRLATQPLEDVVVPISSDDTSEATATPATLTFTTGNWNTPQIVTVTGQNDDLDDGDANYSVTLGPTTSASALYAGLSDAVPLTNLDDDTAGVDVQLITPPLQVSEAGISSTYQVVLGSQPTFDVTITVNTDPTNPQVLVNGAATTTLTFTTGNWNAAQTVTVTAINDDVDEDGDNNLSTHPATITHTAASTDPNYNAIVVASVAVNITDNDTAGVTVTAAPMAFTEGLAGSATYTLVLTSQPTDDVVITANAGTQLLVGGAPTQTITFTGLNWNTPQTVTVTVAVDAVDEDGDGNVTPHPGQVTHTAVSIDPRYSGITIAPVDASITDNDDVGLNVNPTIGTTTEAGGTATFSVWLNSQPEVNVTVPITSNDTSEGTVNPAVLTFTPGNWDQVQTITITGVNDALDDGDVAYTVTLGPTSSAVGDAYQSGLSRTINLTNTDNDTAGITLTPLTGAVAEDGEATPVTFSVVLDTQPTDDVVITVNADVQVRVNGAATQTLTFTDVDWATPQVITVTAVDDLVYEGTHTGTISFGVSSADLLYNPLTIPNYTATITDNDTIEITIDDVTAYEGDVGQNFVFTVSLSGAAGGEVRVNYTTADLTATAGSDYTTTSGQLVIPDGDTSATITVPVLGDTLFEPDEAFVVLLSNPTTTGLTPVEIVDNQGIGTLLNDPTDTLVMGFTQANYSVRENAGPALLTVRLSAPAAADFIVTYTTTPGTATAPADYTTPSGSFTFAAGQIEQTMSVTIVNDGLSEPDETFTLTLNPIVGMTLSQATATVAIIDNDRPVLTEAANFLQTAGPTYVGNGWNYYANQEGTSTYIQIDIPCLTTGHPVQIGLYDAAVNAASPDDSVNLPADPTTFWLYQMPNGWSYTDGLLAGTLLTTQTYPQPTPAPVATWENLTTLPAGSCGTFLLRTETSDNDVNGWGMRVVWQGGASALDYDGVAGTGDEIMIGMQQAELRSLAGNNRCTTIYEYVAPGQPSVTFHNYDMDDISMGGWLATRLRYYPPSAVYDPLANTGGFAGTRSGNMSWNNGTATTRGGDTYLNPEPGWWKIVTCTDDLTFENQLIQEGQTDQPSYLTQPGTPDLALTLTPSVTSVARDTPLDVVVAYTNRSSGATAGAALGSTFSVTLPSDLSYVSCSGATCVQTGNTLSVTMADPIAAGSSGSFTITLRSSTTGSGAVALNLSANYTDLLRNPFVRTTGTVLTITP</sequence>
<dbReference type="eggNOG" id="COG1404">
    <property type="taxonomic scope" value="Bacteria"/>
</dbReference>